<dbReference type="AlphaFoldDB" id="A0A7R9TSC1"/>
<sequence>MAAMLSASATFTTRARVTCKPRAARTAVRAAATKTPAGVKSRSSASSAESVEWKDAAKTVLSGVAASSIASIVAPFPAAALSITDPVFGDIQVWQFIVLTAGYWLGIEYYLDNKYDEKEQSPDSIMPKVSAAKKNSFAEAKAEQEAKEAESAE</sequence>
<accession>A0A7R9TSC1</accession>
<protein>
    <submittedName>
        <fullName evidence="1">Uncharacterized protein</fullName>
    </submittedName>
</protein>
<reference evidence="1" key="1">
    <citation type="submission" date="2021-01" db="EMBL/GenBank/DDBJ databases">
        <authorList>
            <person name="Corre E."/>
            <person name="Pelletier E."/>
            <person name="Niang G."/>
            <person name="Scheremetjew M."/>
            <person name="Finn R."/>
            <person name="Kale V."/>
            <person name="Holt S."/>
            <person name="Cochrane G."/>
            <person name="Meng A."/>
            <person name="Brown T."/>
            <person name="Cohen L."/>
        </authorList>
    </citation>
    <scope>NUCLEOTIDE SEQUENCE</scope>
    <source>
        <strain evidence="1">RCC1614</strain>
    </source>
</reference>
<dbReference type="OMA" id="WLGIEYY"/>
<evidence type="ECO:0000313" key="1">
    <source>
        <dbReference type="EMBL" id="CAD8242571.1"/>
    </source>
</evidence>
<proteinExistence type="predicted"/>
<gene>
    <name evidence="1" type="ORF">MPUS1402_LOCUS8305</name>
</gene>
<organism evidence="1">
    <name type="scientific">Micromonas pusilla</name>
    <name type="common">Picoplanktonic green alga</name>
    <name type="synonym">Chromulina pusilla</name>
    <dbReference type="NCBI Taxonomy" id="38833"/>
    <lineage>
        <taxon>Eukaryota</taxon>
        <taxon>Viridiplantae</taxon>
        <taxon>Chlorophyta</taxon>
        <taxon>Mamiellophyceae</taxon>
        <taxon>Mamiellales</taxon>
        <taxon>Mamiellaceae</taxon>
        <taxon>Micromonas</taxon>
    </lineage>
</organism>
<name>A0A7R9TSC1_MICPS</name>
<dbReference type="EMBL" id="HBDY01011005">
    <property type="protein sequence ID" value="CAD8242571.1"/>
    <property type="molecule type" value="Transcribed_RNA"/>
</dbReference>